<dbReference type="PROSITE" id="PS51257">
    <property type="entry name" value="PROKAR_LIPOPROTEIN"/>
    <property type="match status" value="1"/>
</dbReference>
<comment type="caution">
    <text evidence="2">The sequence shown here is derived from an EMBL/GenBank/DDBJ whole genome shotgun (WGS) entry which is preliminary data.</text>
</comment>
<evidence type="ECO:0000313" key="2">
    <source>
        <dbReference type="EMBL" id="KAA2261581.1"/>
    </source>
</evidence>
<dbReference type="RefSeq" id="WP_149850376.1">
    <property type="nucleotide sequence ID" value="NZ_VUOB01000027.1"/>
</dbReference>
<evidence type="ECO:0000313" key="3">
    <source>
        <dbReference type="Proteomes" id="UP000323454"/>
    </source>
</evidence>
<feature type="signal peptide" evidence="1">
    <location>
        <begin position="1"/>
        <end position="27"/>
    </location>
</feature>
<dbReference type="Proteomes" id="UP000323454">
    <property type="component" value="Unassembled WGS sequence"/>
</dbReference>
<proteinExistence type="predicted"/>
<keyword evidence="1" id="KW-0732">Signal</keyword>
<dbReference type="AlphaFoldDB" id="A0A5B2XF91"/>
<keyword evidence="3" id="KW-1185">Reference proteome</keyword>
<gene>
    <name evidence="2" type="ORF">F0L68_16000</name>
</gene>
<feature type="chain" id="PRO_5023078277" evidence="1">
    <location>
        <begin position="28"/>
        <end position="234"/>
    </location>
</feature>
<organism evidence="2 3">
    <name type="scientific">Solihabitans fulvus</name>
    <dbReference type="NCBI Taxonomy" id="1892852"/>
    <lineage>
        <taxon>Bacteria</taxon>
        <taxon>Bacillati</taxon>
        <taxon>Actinomycetota</taxon>
        <taxon>Actinomycetes</taxon>
        <taxon>Pseudonocardiales</taxon>
        <taxon>Pseudonocardiaceae</taxon>
        <taxon>Solihabitans</taxon>
    </lineage>
</organism>
<reference evidence="2 3" key="2">
    <citation type="submission" date="2019-09" db="EMBL/GenBank/DDBJ databases">
        <authorList>
            <person name="Jin C."/>
        </authorList>
    </citation>
    <scope>NUCLEOTIDE SEQUENCE [LARGE SCALE GENOMIC DNA]</scope>
    <source>
        <strain evidence="2 3">AN110305</strain>
    </source>
</reference>
<dbReference type="EMBL" id="VUOB01000027">
    <property type="protein sequence ID" value="KAA2261581.1"/>
    <property type="molecule type" value="Genomic_DNA"/>
</dbReference>
<accession>A0A5B2XF91</accession>
<evidence type="ECO:0000256" key="1">
    <source>
        <dbReference type="SAM" id="SignalP"/>
    </source>
</evidence>
<protein>
    <submittedName>
        <fullName evidence="2">Uncharacterized protein</fullName>
    </submittedName>
</protein>
<sequence>MHHRLIWRVAVAVAVAAALTAGCSAPAAVEFGSARPSGPALHLRAGSGEELSGGQWPDACTLLTDQELTAVLPQATDISRKQKKLHLYSVPDFVHPERTKASEDVPAAGCDIGFALPDKYNGPNSSVNFIILGIADPSLVVDLYGKDKKSGSRTSGTSEIGAAWGAEDCYANTIAAASRPTAYCRTGQYYFEVSGESSAGELSAGKDGHDTSGHQTYQDKVLSQIVRTLVAKLA</sequence>
<dbReference type="OrthoDB" id="4183777at2"/>
<reference evidence="2 3" key="1">
    <citation type="submission" date="2019-09" db="EMBL/GenBank/DDBJ databases">
        <title>Goodfellowia gen. nov., a new genus of the Pseudonocardineae related to Actinoalloteichus, containing Goodfellowia coeruleoviolacea gen. nov., comb. nov. gen. nov., comb. nov.</title>
        <authorList>
            <person name="Labeda D."/>
        </authorList>
    </citation>
    <scope>NUCLEOTIDE SEQUENCE [LARGE SCALE GENOMIC DNA]</scope>
    <source>
        <strain evidence="2 3">AN110305</strain>
    </source>
</reference>
<name>A0A5B2XF91_9PSEU</name>